<dbReference type="EMBL" id="VSSQ01004560">
    <property type="protein sequence ID" value="MPM25709.1"/>
    <property type="molecule type" value="Genomic_DNA"/>
</dbReference>
<dbReference type="AlphaFoldDB" id="A0A644YBN8"/>
<feature type="domain" description="THUMP-like" evidence="1">
    <location>
        <begin position="332"/>
        <end position="403"/>
    </location>
</feature>
<dbReference type="SUPFAM" id="SSF53335">
    <property type="entry name" value="S-adenosyl-L-methionine-dependent methyltransferases"/>
    <property type="match status" value="1"/>
</dbReference>
<reference evidence="3" key="1">
    <citation type="submission" date="2019-08" db="EMBL/GenBank/DDBJ databases">
        <authorList>
            <person name="Kucharzyk K."/>
            <person name="Murdoch R.W."/>
            <person name="Higgins S."/>
            <person name="Loffler F."/>
        </authorList>
    </citation>
    <scope>NUCLEOTIDE SEQUENCE</scope>
</reference>
<accession>A0A644YBN8</accession>
<protein>
    <submittedName>
        <fullName evidence="3">Uncharacterized protein</fullName>
    </submittedName>
</protein>
<evidence type="ECO:0000259" key="1">
    <source>
        <dbReference type="Pfam" id="PF18096"/>
    </source>
</evidence>
<gene>
    <name evidence="3" type="ORF">SDC9_72209</name>
</gene>
<comment type="caution">
    <text evidence="3">The sequence shown here is derived from an EMBL/GenBank/DDBJ whole genome shotgun (WGS) entry which is preliminary data.</text>
</comment>
<evidence type="ECO:0000313" key="3">
    <source>
        <dbReference type="EMBL" id="MPM25709.1"/>
    </source>
</evidence>
<dbReference type="InterPro" id="IPR029063">
    <property type="entry name" value="SAM-dependent_MTases_sf"/>
</dbReference>
<organism evidence="3">
    <name type="scientific">bioreactor metagenome</name>
    <dbReference type="NCBI Taxonomy" id="1076179"/>
    <lineage>
        <taxon>unclassified sequences</taxon>
        <taxon>metagenomes</taxon>
        <taxon>ecological metagenomes</taxon>
    </lineage>
</organism>
<feature type="domain" description="PG-1098 ferredoxin-like" evidence="2">
    <location>
        <begin position="288"/>
        <end position="331"/>
    </location>
</feature>
<dbReference type="InterPro" id="IPR054168">
    <property type="entry name" value="PG_1098_Fer"/>
</dbReference>
<evidence type="ECO:0000259" key="2">
    <source>
        <dbReference type="Pfam" id="PF22013"/>
    </source>
</evidence>
<sequence>MYSKDLLDYIEEHSGDDPQRLLLSTNKNSSLDIRLAVSTIISRQKMKFKNPEWSSAKGLVFPNVITTEQSSSAITARYKSQIFCNSVVVDLTGGVGVDSYFFSKSNEHVYYTEISQELCNAAKHNFSILGVKNITILNQATLPGKVSELLSTINENHTTPVKVYLDPSRRKDGSRILGLAQYEPDFLNIKDELFGFTDHILVKISPMEDIKAAIRECENISMAEVVSVGNECKELLLHLTPGCNIPQEQIIIRAVMLKGDVGKKIFDFTFFKEENTVVTYCSQLDHGYLYEPDAALLKAGAFKSLSQAYGLEKIARHTHLYISKIMSEDFPGRTFIIKEVADFDKSNIRNLKKRVPKANISTRNFLLTPEQLRKRLGIEEGGDVTIFACTLESGQRKLVICNKAR</sequence>
<dbReference type="Gene3D" id="3.40.50.150">
    <property type="entry name" value="Vaccinia Virus protein VP39"/>
    <property type="match status" value="1"/>
</dbReference>
<dbReference type="Pfam" id="PF18096">
    <property type="entry name" value="Thump_like"/>
    <property type="match status" value="1"/>
</dbReference>
<name>A0A644YBN8_9ZZZZ</name>
<dbReference type="InterPro" id="IPR041497">
    <property type="entry name" value="Thump-like"/>
</dbReference>
<dbReference type="Gene3D" id="1.10.10.1110">
    <property type="entry name" value="Methyltransferase PG1098, N-terminal domain"/>
    <property type="match status" value="1"/>
</dbReference>
<dbReference type="Pfam" id="PF22013">
    <property type="entry name" value="PG_1098_Fer"/>
    <property type="match status" value="1"/>
</dbReference>
<proteinExistence type="predicted"/>